<evidence type="ECO:0000256" key="5">
    <source>
        <dbReference type="ARBA" id="ARBA00050018"/>
    </source>
</evidence>
<evidence type="ECO:0000313" key="7">
    <source>
        <dbReference type="EMBL" id="MEU9352874.1"/>
    </source>
</evidence>
<dbReference type="GO" id="GO:0043799">
    <property type="term" value="F:glycine oxidase activity"/>
    <property type="evidence" value="ECO:0007669"/>
    <property type="project" value="UniProtKB-EC"/>
</dbReference>
<keyword evidence="2" id="KW-0784">Thiamine biosynthesis</keyword>
<keyword evidence="3 7" id="KW-0560">Oxidoreductase</keyword>
<dbReference type="SUPFAM" id="SSF54373">
    <property type="entry name" value="FAD-linked reductases, C-terminal domain"/>
    <property type="match status" value="1"/>
</dbReference>
<reference evidence="7 8" key="1">
    <citation type="submission" date="2024-06" db="EMBL/GenBank/DDBJ databases">
        <title>The Natural Products Discovery Center: Release of the First 8490 Sequenced Strains for Exploring Actinobacteria Biosynthetic Diversity.</title>
        <authorList>
            <person name="Kalkreuter E."/>
            <person name="Kautsar S.A."/>
            <person name="Yang D."/>
            <person name="Bader C.D."/>
            <person name="Teijaro C.N."/>
            <person name="Fluegel L."/>
            <person name="Davis C.M."/>
            <person name="Simpson J.R."/>
            <person name="Lauterbach L."/>
            <person name="Steele A.D."/>
            <person name="Gui C."/>
            <person name="Meng S."/>
            <person name="Li G."/>
            <person name="Viehrig K."/>
            <person name="Ye F."/>
            <person name="Su P."/>
            <person name="Kiefer A.F."/>
            <person name="Nichols A."/>
            <person name="Cepeda A.J."/>
            <person name="Yan W."/>
            <person name="Fan B."/>
            <person name="Jiang Y."/>
            <person name="Adhikari A."/>
            <person name="Zheng C.-J."/>
            <person name="Schuster L."/>
            <person name="Cowan T.M."/>
            <person name="Smanski M.J."/>
            <person name="Chevrette M.G."/>
            <person name="De Carvalho L.P.S."/>
            <person name="Shen B."/>
        </authorList>
    </citation>
    <scope>NUCLEOTIDE SEQUENCE [LARGE SCALE GENOMIC DNA]</scope>
    <source>
        <strain evidence="7 8">NPDC048274</strain>
    </source>
</reference>
<dbReference type="InterPro" id="IPR036188">
    <property type="entry name" value="FAD/NAD-bd_sf"/>
</dbReference>
<evidence type="ECO:0000256" key="3">
    <source>
        <dbReference type="ARBA" id="ARBA00023002"/>
    </source>
</evidence>
<sequence length="388" mass="40729">MSPTHTSDVLVVGGGIIGLVTAWRAAQRGLATAVVDPEPGGGAARVAAGMLAAVTELHYGEQTLLGLNLASARRYPDFAAELTELTGHDLGYRRCGTLAVALDADDRAHLRELHALQQRSGLDSQWLSGRECRRLEPMLAPGVRGGLRVDGDHQIDPRRLTAALVTACERAGVVVHRAWAERLVVARDRATGVVTADGTELGAGQVVLAGGSLSGRLGGVPPDVLPPVRPVKGQVVRLTMPAHLGPFLSRTVRAVVRGSHVYLVPRENGELVIGATSEEMGWDTTVTAGGVYELLRDAHELVPGITELPLAETRAGLRPGSPDNAPLLGPAGLEGLLLATGHYRNGVLLTPVTGDVMAHALTTGELPEEARPFTPRRFGAAVLTEQPA</sequence>
<keyword evidence="8" id="KW-1185">Reference proteome</keyword>
<evidence type="ECO:0000259" key="6">
    <source>
        <dbReference type="Pfam" id="PF01266"/>
    </source>
</evidence>
<dbReference type="Gene3D" id="3.50.50.60">
    <property type="entry name" value="FAD/NAD(P)-binding domain"/>
    <property type="match status" value="1"/>
</dbReference>
<evidence type="ECO:0000256" key="4">
    <source>
        <dbReference type="ARBA" id="ARBA00049872"/>
    </source>
</evidence>
<dbReference type="EMBL" id="JBEZLS010000012">
    <property type="protein sequence ID" value="MEU9352874.1"/>
    <property type="molecule type" value="Genomic_DNA"/>
</dbReference>
<comment type="catalytic activity">
    <reaction evidence="4">
        <text>glycine + O2 + H2O = glyoxylate + H2O2 + NH4(+)</text>
        <dbReference type="Rhea" id="RHEA:11532"/>
        <dbReference type="ChEBI" id="CHEBI:15377"/>
        <dbReference type="ChEBI" id="CHEBI:15379"/>
        <dbReference type="ChEBI" id="CHEBI:16240"/>
        <dbReference type="ChEBI" id="CHEBI:28938"/>
        <dbReference type="ChEBI" id="CHEBI:36655"/>
        <dbReference type="ChEBI" id="CHEBI:57305"/>
        <dbReference type="EC" id="1.4.3.19"/>
    </reaction>
</comment>
<evidence type="ECO:0000256" key="1">
    <source>
        <dbReference type="ARBA" id="ARBA00004948"/>
    </source>
</evidence>
<feature type="domain" description="FAD dependent oxidoreductase" evidence="6">
    <location>
        <begin position="8"/>
        <end position="359"/>
    </location>
</feature>
<dbReference type="PANTHER" id="PTHR13847">
    <property type="entry name" value="SARCOSINE DEHYDROGENASE-RELATED"/>
    <property type="match status" value="1"/>
</dbReference>
<evidence type="ECO:0000256" key="2">
    <source>
        <dbReference type="ARBA" id="ARBA00022977"/>
    </source>
</evidence>
<comment type="caution">
    <text evidence="7">The sequence shown here is derived from an EMBL/GenBank/DDBJ whole genome shotgun (WGS) entry which is preliminary data.</text>
</comment>
<dbReference type="Proteomes" id="UP001551582">
    <property type="component" value="Unassembled WGS sequence"/>
</dbReference>
<dbReference type="EC" id="1.4.3.19" evidence="5"/>
<gene>
    <name evidence="7" type="primary">thiO</name>
    <name evidence="7" type="ORF">AB0D65_18230</name>
</gene>
<dbReference type="NCBIfam" id="TIGR02352">
    <property type="entry name" value="thiamin_ThiO"/>
    <property type="match status" value="1"/>
</dbReference>
<dbReference type="Gene3D" id="3.30.9.10">
    <property type="entry name" value="D-Amino Acid Oxidase, subunit A, domain 2"/>
    <property type="match status" value="1"/>
</dbReference>
<dbReference type="SUPFAM" id="SSF51905">
    <property type="entry name" value="FAD/NAD(P)-binding domain"/>
    <property type="match status" value="1"/>
</dbReference>
<dbReference type="RefSeq" id="WP_359981727.1">
    <property type="nucleotide sequence ID" value="NZ_JBEZLS010000012.1"/>
</dbReference>
<dbReference type="InterPro" id="IPR012727">
    <property type="entry name" value="Gly_oxidase_ThiO"/>
</dbReference>
<dbReference type="InterPro" id="IPR006076">
    <property type="entry name" value="FAD-dep_OxRdtase"/>
</dbReference>
<evidence type="ECO:0000313" key="8">
    <source>
        <dbReference type="Proteomes" id="UP001551582"/>
    </source>
</evidence>
<dbReference type="Pfam" id="PF01266">
    <property type="entry name" value="DAO"/>
    <property type="match status" value="1"/>
</dbReference>
<dbReference type="PANTHER" id="PTHR13847:SF289">
    <property type="entry name" value="GLYCINE OXIDASE"/>
    <property type="match status" value="1"/>
</dbReference>
<accession>A0ABV3E8J4</accession>
<comment type="pathway">
    <text evidence="1">Cofactor biosynthesis; thiamine diphosphate biosynthesis.</text>
</comment>
<name>A0ABV3E8J4_9ACTN</name>
<organism evidence="7 8">
    <name type="scientific">Streptomyces griseoloalbus</name>
    <dbReference type="NCBI Taxonomy" id="67303"/>
    <lineage>
        <taxon>Bacteria</taxon>
        <taxon>Bacillati</taxon>
        <taxon>Actinomycetota</taxon>
        <taxon>Actinomycetes</taxon>
        <taxon>Kitasatosporales</taxon>
        <taxon>Streptomycetaceae</taxon>
        <taxon>Streptomyces</taxon>
    </lineage>
</organism>
<proteinExistence type="predicted"/>
<protein>
    <recommendedName>
        <fullName evidence="5">glycine oxidase</fullName>
        <ecNumber evidence="5">1.4.3.19</ecNumber>
    </recommendedName>
</protein>